<sequence>MGQDAHNDKQEHLFAKQGYSCRAKPKTVAIPRRTTDAARADTARLKTVMRTSSSFSHPDYTVGSGIAPDRAYTARGLRGFGLITAGREFHPAPKDVQLYHDIPLYHIDGFTSSLGDPKPIHGSPYETSRQQDEKQKPIRSACPFSIFRPLLTVRQPLSLPSSHHRFSSL</sequence>
<evidence type="ECO:0000256" key="1">
    <source>
        <dbReference type="SAM" id="MobiDB-lite"/>
    </source>
</evidence>
<proteinExistence type="predicted"/>
<dbReference type="AlphaFoldDB" id="A4IQH1"/>
<dbReference type="EMBL" id="CP000557">
    <property type="protein sequence ID" value="ABO67575.1"/>
    <property type="molecule type" value="Genomic_DNA"/>
</dbReference>
<name>A4IQH1_GEOTN</name>
<dbReference type="Proteomes" id="UP000001578">
    <property type="component" value="Chromosome"/>
</dbReference>
<protein>
    <submittedName>
        <fullName evidence="2">Uncharacterized protein</fullName>
    </submittedName>
</protein>
<feature type="region of interest" description="Disordered" evidence="1">
    <location>
        <begin position="116"/>
        <end position="137"/>
    </location>
</feature>
<reference evidence="2 3" key="1">
    <citation type="journal article" date="2007" name="Proc. Natl. Acad. Sci. U.S.A.">
        <title>Genome and proteome of long-chain alkane degrading Geobacillus thermodenitrificans NG80-2 isolated from a deep-subsurface oil reservoir.</title>
        <authorList>
            <person name="Feng L."/>
            <person name="Wang W."/>
            <person name="Cheng J."/>
            <person name="Ren Y."/>
            <person name="Zhao G."/>
            <person name="Gao C."/>
            <person name="Tang Y."/>
            <person name="Liu X."/>
            <person name="Han W."/>
            <person name="Peng X."/>
            <person name="Liu R."/>
            <person name="Wang L."/>
        </authorList>
    </citation>
    <scope>NUCLEOTIDE SEQUENCE [LARGE SCALE GENOMIC DNA]</scope>
    <source>
        <strain evidence="2 3">NG80-2</strain>
    </source>
</reference>
<dbReference type="HOGENOM" id="CLU_1576264_0_0_9"/>
<evidence type="ECO:0000313" key="2">
    <source>
        <dbReference type="EMBL" id="ABO67575.1"/>
    </source>
</evidence>
<accession>A4IQH1</accession>
<evidence type="ECO:0000313" key="3">
    <source>
        <dbReference type="Proteomes" id="UP000001578"/>
    </source>
</evidence>
<gene>
    <name evidence="2" type="ordered locus">GTNG_2226</name>
</gene>
<dbReference type="KEGG" id="gtn:GTNG_2226"/>
<organism evidence="2 3">
    <name type="scientific">Geobacillus thermodenitrificans (strain NG80-2)</name>
    <dbReference type="NCBI Taxonomy" id="420246"/>
    <lineage>
        <taxon>Bacteria</taxon>
        <taxon>Bacillati</taxon>
        <taxon>Bacillota</taxon>
        <taxon>Bacilli</taxon>
        <taxon>Bacillales</taxon>
        <taxon>Anoxybacillaceae</taxon>
        <taxon>Geobacillus</taxon>
    </lineage>
</organism>